<gene>
    <name evidence="1" type="primary">OCA4</name>
    <name evidence="1" type="ORF">BN1211_6292</name>
</gene>
<dbReference type="Gene3D" id="3.90.190.10">
    <property type="entry name" value="Protein tyrosine phosphatase superfamily"/>
    <property type="match status" value="1"/>
</dbReference>
<sequence length="238" mass="28086">MKNFDNFMALNNIKLIKFESEFLDRELGETNSEWMVFKTETIQRVTKVLLNQNYYNLLMIDKTNVIVGILRKMCKWSCSSIIAEYRLLSGKNSNYYSEVFLDLVTIELMPPNPSTKRRKSFYQDTMESQLSQLKGSEDMMEIDDDDIEVENENEDQMLSASPQVPKNLLRMVELRKQKNKNNQVIASQQAGVDHEYEFYSTEQTFVSVNTIRIDLPSEQELPAWFKVQRNMWDEELRL</sequence>
<name>A0A0H5C9Z3_CYBJN</name>
<dbReference type="Pfam" id="PF03162">
    <property type="entry name" value="Y_phosphatase2"/>
    <property type="match status" value="1"/>
</dbReference>
<dbReference type="InterPro" id="IPR029021">
    <property type="entry name" value="Prot-tyrosine_phosphatase-like"/>
</dbReference>
<reference evidence="2" key="1">
    <citation type="journal article" date="2015" name="J. Biotechnol.">
        <title>The structure of the Cyberlindnera jadinii genome and its relation to Candida utilis analyzed by the occurrence of single nucleotide polymorphisms.</title>
        <authorList>
            <person name="Rupp O."/>
            <person name="Brinkrolf K."/>
            <person name="Buerth C."/>
            <person name="Kunigo M."/>
            <person name="Schneider J."/>
            <person name="Jaenicke S."/>
            <person name="Goesmann A."/>
            <person name="Puehler A."/>
            <person name="Jaeger K.-E."/>
            <person name="Ernst J.F."/>
        </authorList>
    </citation>
    <scope>NUCLEOTIDE SEQUENCE [LARGE SCALE GENOMIC DNA]</scope>
    <source>
        <strain evidence="2">ATCC 18201 / CBS 1600 / BCRC 20928 / JCM 3617 / NBRC 0987 / NRRL Y-1542</strain>
    </source>
</reference>
<dbReference type="EMBL" id="CDQK01000007">
    <property type="protein sequence ID" value="CEP25261.1"/>
    <property type="molecule type" value="Genomic_DNA"/>
</dbReference>
<dbReference type="PANTHER" id="PTHR31126">
    <property type="entry name" value="TYROSINE-PROTEIN PHOSPHATASE"/>
    <property type="match status" value="1"/>
</dbReference>
<protein>
    <submittedName>
        <fullName evidence="1">OCA4 protein</fullName>
    </submittedName>
</protein>
<evidence type="ECO:0000313" key="2">
    <source>
        <dbReference type="Proteomes" id="UP000038830"/>
    </source>
</evidence>
<dbReference type="PANTHER" id="PTHR31126:SF70">
    <property type="entry name" value="PROTEIN OCA4"/>
    <property type="match status" value="1"/>
</dbReference>
<dbReference type="AlphaFoldDB" id="A0A0H5C9Z3"/>
<dbReference type="InterPro" id="IPR004861">
    <property type="entry name" value="Siw14-like"/>
</dbReference>
<dbReference type="Proteomes" id="UP000038830">
    <property type="component" value="Unassembled WGS sequence"/>
</dbReference>
<evidence type="ECO:0000313" key="1">
    <source>
        <dbReference type="EMBL" id="CEP25261.1"/>
    </source>
</evidence>
<proteinExistence type="predicted"/>
<organism evidence="1 2">
    <name type="scientific">Cyberlindnera jadinii (strain ATCC 18201 / CBS 1600 / BCRC 20928 / JCM 3617 / NBRC 0987 / NRRL Y-1542)</name>
    <name type="common">Torula yeast</name>
    <name type="synonym">Candida utilis</name>
    <dbReference type="NCBI Taxonomy" id="983966"/>
    <lineage>
        <taxon>Eukaryota</taxon>
        <taxon>Fungi</taxon>
        <taxon>Dikarya</taxon>
        <taxon>Ascomycota</taxon>
        <taxon>Saccharomycotina</taxon>
        <taxon>Saccharomycetes</taxon>
        <taxon>Phaffomycetales</taxon>
        <taxon>Phaffomycetaceae</taxon>
        <taxon>Cyberlindnera</taxon>
    </lineage>
</organism>
<dbReference type="GO" id="GO:0016791">
    <property type="term" value="F:phosphatase activity"/>
    <property type="evidence" value="ECO:0007669"/>
    <property type="project" value="TreeGrafter"/>
</dbReference>
<accession>A0A0H5C9Z3</accession>